<dbReference type="PATRIC" id="fig|1618734.3.peg.371"/>
<dbReference type="Pfam" id="PF01649">
    <property type="entry name" value="Ribosomal_S20p"/>
    <property type="match status" value="1"/>
</dbReference>
<dbReference type="EMBL" id="LBZW01000012">
    <property type="protein sequence ID" value="KKR79295.1"/>
    <property type="molecule type" value="Genomic_DNA"/>
</dbReference>
<dbReference type="GO" id="GO:0015935">
    <property type="term" value="C:small ribosomal subunit"/>
    <property type="evidence" value="ECO:0007669"/>
    <property type="project" value="TreeGrafter"/>
</dbReference>
<gene>
    <name evidence="7" type="primary">rpsT</name>
    <name evidence="8" type="ORF">UU24_C0012G0005</name>
</gene>
<evidence type="ECO:0000313" key="8">
    <source>
        <dbReference type="EMBL" id="KKR79295.1"/>
    </source>
</evidence>
<protein>
    <recommendedName>
        <fullName evidence="6 7">Small ribosomal subunit protein bS20</fullName>
    </recommendedName>
</protein>
<comment type="similarity">
    <text evidence="1 7">Belongs to the bacterial ribosomal protein bS20 family.</text>
</comment>
<dbReference type="AlphaFoldDB" id="A0A0G0W4Z6"/>
<evidence type="ECO:0000313" key="9">
    <source>
        <dbReference type="Proteomes" id="UP000034749"/>
    </source>
</evidence>
<dbReference type="InterPro" id="IPR002583">
    <property type="entry name" value="Ribosomal_bS20"/>
</dbReference>
<keyword evidence="4 7" id="KW-0689">Ribosomal protein</keyword>
<dbReference type="NCBIfam" id="TIGR00029">
    <property type="entry name" value="S20"/>
    <property type="match status" value="1"/>
</dbReference>
<dbReference type="SUPFAM" id="SSF46992">
    <property type="entry name" value="Ribosomal protein S20"/>
    <property type="match status" value="1"/>
</dbReference>
<keyword evidence="2 7" id="KW-0699">rRNA-binding</keyword>
<evidence type="ECO:0000256" key="7">
    <source>
        <dbReference type="HAMAP-Rule" id="MF_00500"/>
    </source>
</evidence>
<evidence type="ECO:0000256" key="2">
    <source>
        <dbReference type="ARBA" id="ARBA00022730"/>
    </source>
</evidence>
<evidence type="ECO:0000256" key="6">
    <source>
        <dbReference type="ARBA" id="ARBA00035136"/>
    </source>
</evidence>
<evidence type="ECO:0000256" key="3">
    <source>
        <dbReference type="ARBA" id="ARBA00022884"/>
    </source>
</evidence>
<organism evidence="8 9">
    <name type="scientific">Candidatus Nomurabacteria bacterium GW2011_GWA2_40_9</name>
    <dbReference type="NCBI Taxonomy" id="1618734"/>
    <lineage>
        <taxon>Bacteria</taxon>
        <taxon>Candidatus Nomuraibacteriota</taxon>
    </lineage>
</organism>
<comment type="caution">
    <text evidence="8">The sequence shown here is derived from an EMBL/GenBank/DDBJ whole genome shotgun (WGS) entry which is preliminary data.</text>
</comment>
<sequence length="151" mass="16803">MFTTHIFLLENCFSRLDSLRRGSQKLTPATSFSSPDKGIEFGGGTQIQRGVVFSGHFCYIQIMPITKSAHKAVRGSLRKKAFNDGKKRAMKEVIKKVQKVAKENKTDKTEVEKLLSSAYSIIDKAAKKGVIKKNNASRKKSRLARLVSARG</sequence>
<dbReference type="HAMAP" id="MF_00500">
    <property type="entry name" value="Ribosomal_bS20"/>
    <property type="match status" value="1"/>
</dbReference>
<reference evidence="8 9" key="1">
    <citation type="journal article" date="2015" name="Nature">
        <title>rRNA introns, odd ribosomes, and small enigmatic genomes across a large radiation of phyla.</title>
        <authorList>
            <person name="Brown C.T."/>
            <person name="Hug L.A."/>
            <person name="Thomas B.C."/>
            <person name="Sharon I."/>
            <person name="Castelle C.J."/>
            <person name="Singh A."/>
            <person name="Wilkins M.J."/>
            <person name="Williams K.H."/>
            <person name="Banfield J.F."/>
        </authorList>
    </citation>
    <scope>NUCLEOTIDE SEQUENCE [LARGE SCALE GENOMIC DNA]</scope>
</reference>
<dbReference type="GO" id="GO:0003735">
    <property type="term" value="F:structural constituent of ribosome"/>
    <property type="evidence" value="ECO:0007669"/>
    <property type="project" value="InterPro"/>
</dbReference>
<evidence type="ECO:0000256" key="5">
    <source>
        <dbReference type="ARBA" id="ARBA00023274"/>
    </source>
</evidence>
<comment type="function">
    <text evidence="7">Binds directly to 16S ribosomal RNA.</text>
</comment>
<dbReference type="Gene3D" id="1.20.58.110">
    <property type="entry name" value="Ribosomal protein S20"/>
    <property type="match status" value="1"/>
</dbReference>
<dbReference type="InterPro" id="IPR036510">
    <property type="entry name" value="Ribosomal_bS20_sf"/>
</dbReference>
<dbReference type="PANTHER" id="PTHR33398:SF1">
    <property type="entry name" value="SMALL RIBOSOMAL SUBUNIT PROTEIN BS20C"/>
    <property type="match status" value="1"/>
</dbReference>
<evidence type="ECO:0000256" key="1">
    <source>
        <dbReference type="ARBA" id="ARBA00007634"/>
    </source>
</evidence>
<evidence type="ECO:0000256" key="4">
    <source>
        <dbReference type="ARBA" id="ARBA00022980"/>
    </source>
</evidence>
<dbReference type="PANTHER" id="PTHR33398">
    <property type="entry name" value="30S RIBOSOMAL PROTEIN S20"/>
    <property type="match status" value="1"/>
</dbReference>
<dbReference type="Proteomes" id="UP000034749">
    <property type="component" value="Unassembled WGS sequence"/>
</dbReference>
<keyword evidence="3 7" id="KW-0694">RNA-binding</keyword>
<name>A0A0G0W4Z6_9BACT</name>
<keyword evidence="5 7" id="KW-0687">Ribonucleoprotein</keyword>
<dbReference type="GO" id="GO:0070181">
    <property type="term" value="F:small ribosomal subunit rRNA binding"/>
    <property type="evidence" value="ECO:0007669"/>
    <property type="project" value="TreeGrafter"/>
</dbReference>
<accession>A0A0G0W4Z6</accession>
<dbReference type="GO" id="GO:0006412">
    <property type="term" value="P:translation"/>
    <property type="evidence" value="ECO:0007669"/>
    <property type="project" value="UniProtKB-UniRule"/>
</dbReference>
<proteinExistence type="inferred from homology"/>